<organism evidence="1 2">
    <name type="scientific">Bombyx mandarina</name>
    <name type="common">Wild silk moth</name>
    <name type="synonym">Wild silkworm</name>
    <dbReference type="NCBI Taxonomy" id="7092"/>
    <lineage>
        <taxon>Eukaryota</taxon>
        <taxon>Metazoa</taxon>
        <taxon>Ecdysozoa</taxon>
        <taxon>Arthropoda</taxon>
        <taxon>Hexapoda</taxon>
        <taxon>Insecta</taxon>
        <taxon>Pterygota</taxon>
        <taxon>Neoptera</taxon>
        <taxon>Endopterygota</taxon>
        <taxon>Lepidoptera</taxon>
        <taxon>Glossata</taxon>
        <taxon>Ditrysia</taxon>
        <taxon>Bombycoidea</taxon>
        <taxon>Bombycidae</taxon>
        <taxon>Bombycinae</taxon>
        <taxon>Bombyx</taxon>
    </lineage>
</organism>
<accession>A0A6J2JWL4</accession>
<dbReference type="KEGG" id="bman:114245739"/>
<name>A0A6J2JWL4_BOMMA</name>
<dbReference type="Proteomes" id="UP000504629">
    <property type="component" value="Unplaced"/>
</dbReference>
<dbReference type="AlphaFoldDB" id="A0A6J2JWL4"/>
<sequence length="122" mass="14047">MDTAMDVNNIQFLTGISNDNGFYISAINTDGLTFYIMVNRYRGLTDDVYNENHINFADYTATIEEMLRNTKCIQPTNSTYFINNWRIKIQGSVGSPKYMVKYVTDEYIESQLKGLGEGIERK</sequence>
<dbReference type="RefSeq" id="XP_028033808.1">
    <property type="nucleotide sequence ID" value="XM_028178007.1"/>
</dbReference>
<evidence type="ECO:0000313" key="1">
    <source>
        <dbReference type="Proteomes" id="UP000504629"/>
    </source>
</evidence>
<evidence type="ECO:0000313" key="2">
    <source>
        <dbReference type="RefSeq" id="XP_028033808.1"/>
    </source>
</evidence>
<proteinExistence type="predicted"/>
<dbReference type="GeneID" id="114245739"/>
<keyword evidence="1" id="KW-1185">Reference proteome</keyword>
<gene>
    <name evidence="2" type="primary">LOC114245739</name>
</gene>
<reference evidence="2" key="1">
    <citation type="submission" date="2025-08" db="UniProtKB">
        <authorList>
            <consortium name="RefSeq"/>
        </authorList>
    </citation>
    <scope>IDENTIFICATION</scope>
    <source>
        <tissue evidence="2">Silk gland</tissue>
    </source>
</reference>
<protein>
    <submittedName>
        <fullName evidence="2">Uncharacterized protein LOC114245739</fullName>
    </submittedName>
</protein>